<dbReference type="OrthoDB" id="5902576at2"/>
<dbReference type="Proteomes" id="UP000002817">
    <property type="component" value="Unassembled WGS sequence"/>
</dbReference>
<dbReference type="EMBL" id="ACZV01000005">
    <property type="protein sequence ID" value="EEX92093.1"/>
    <property type="molecule type" value="Genomic_DNA"/>
</dbReference>
<dbReference type="STRING" id="675816.VIA_002737"/>
<reference evidence="1 4" key="1">
    <citation type="submission" date="2009-10" db="EMBL/GenBank/DDBJ databases">
        <authorList>
            <consortium name="Los Alamos National Laboratory (LANL)"/>
            <consortium name="National Microbial Pathogen Data Resource (NMPDR)"/>
            <person name="Munk A.C."/>
            <person name="Chertkov O."/>
            <person name="Tapia R."/>
            <person name="Green L."/>
            <person name="Rogers Y."/>
            <person name="Detter J.C."/>
            <person name="Bruce D."/>
            <person name="Brettin T.S."/>
            <person name="Colwell R.R."/>
            <person name="Huq A."/>
            <person name="Grim C.J."/>
            <person name="Hasan N.A."/>
            <person name="Bartels D."/>
            <person name="Vonstein V."/>
        </authorList>
    </citation>
    <scope>NUCLEOTIDE SEQUENCE [LARGE SCALE GENOMIC DNA]</scope>
    <source>
        <strain evidence="1 4">CIP 102891</strain>
    </source>
</reference>
<reference evidence="2" key="2">
    <citation type="submission" date="2011-08" db="EMBL/GenBank/DDBJ databases">
        <authorList>
            <person name="Hoffman M."/>
            <person name="Strain E.A."/>
            <person name="Brown E."/>
            <person name="Allard M.W."/>
        </authorList>
    </citation>
    <scope>NUCLEOTIDE SEQUENCE</scope>
    <source>
        <strain evidence="2">CIP 102891</strain>
    </source>
</reference>
<evidence type="ECO:0008006" key="5">
    <source>
        <dbReference type="Google" id="ProtNLM"/>
    </source>
</evidence>
<dbReference type="EMBL" id="AFWH01000067">
    <property type="protein sequence ID" value="EGU46213.1"/>
    <property type="molecule type" value="Genomic_DNA"/>
</dbReference>
<comment type="caution">
    <text evidence="2">The sequence shown here is derived from an EMBL/GenBank/DDBJ whole genome shotgun (WGS) entry which is preliminary data.</text>
</comment>
<protein>
    <recommendedName>
        <fullName evidence="5">Cthe-2314-like HEPN domain-containing protein</fullName>
    </recommendedName>
</protein>
<dbReference type="RefSeq" id="WP_004413646.1">
    <property type="nucleotide sequence ID" value="NZ_ACZV01000005.1"/>
</dbReference>
<dbReference type="AlphaFoldDB" id="C9QK98"/>
<reference evidence="2 3" key="3">
    <citation type="journal article" date="2012" name="Int. J. Syst. Evol. Microbiol.">
        <title>Vibrio caribbeanicus sp. nov., isolated from the marine sponge Scleritoderma cyanea.</title>
        <authorList>
            <person name="Hoffmann M."/>
            <person name="Monday S.R."/>
            <person name="Allard M.W."/>
            <person name="Strain E.A."/>
            <person name="Whittaker P."/>
            <person name="Naum M."/>
            <person name="McCarthy P.J."/>
            <person name="Lopez J.V."/>
            <person name="Fischer M."/>
            <person name="Brown E.W."/>
        </authorList>
    </citation>
    <scope>NUCLEOTIDE SEQUENCE [LARGE SCALE GENOMIC DNA]</scope>
    <source>
        <strain evidence="2">CIP 102891</strain>
        <strain evidence="3">CIP 102891 / ATCC 33934</strain>
    </source>
</reference>
<evidence type="ECO:0000313" key="3">
    <source>
        <dbReference type="Proteomes" id="UP000002817"/>
    </source>
</evidence>
<gene>
    <name evidence="1" type="ORF">VIA_002737</name>
    <name evidence="2" type="ORF">VIOR3934_13627</name>
</gene>
<dbReference type="eggNOG" id="ENOG5031N1R">
    <property type="taxonomic scope" value="Bacteria"/>
</dbReference>
<keyword evidence="4" id="KW-1185">Reference proteome</keyword>
<name>C9QK98_VIBOR</name>
<dbReference type="PATRIC" id="fig|675816.5.peg.3782"/>
<evidence type="ECO:0000313" key="1">
    <source>
        <dbReference type="EMBL" id="EEX92093.1"/>
    </source>
</evidence>
<accession>C9QK98</accession>
<evidence type="ECO:0000313" key="2">
    <source>
        <dbReference type="EMBL" id="EGU46213.1"/>
    </source>
</evidence>
<sequence length="225" mass="25726">MTKKIPYYFSPEELRLVHAFNSKQVELTANFVENIDEHVQTYTTEMFQQQCADDPGEVVEVEVSHIAGVSEDEYDFKAVFTDLMPMYQRQSMLVTNWAVFECELKKFYSIIAEEMGHSPELPKKKRGSDLSHLIKNFKAIGLLTEPSEQFEMAFNKLDNEVRFIRNDWVHNGGVAKNTENVGDIEGISINGQQLDISSGYIESATDAMWKLSHELTDSARKVQNS</sequence>
<evidence type="ECO:0000313" key="4">
    <source>
        <dbReference type="Proteomes" id="UP000003515"/>
    </source>
</evidence>
<dbReference type="Proteomes" id="UP000003515">
    <property type="component" value="Unassembled WGS sequence"/>
</dbReference>
<organism evidence="2 3">
    <name type="scientific">Vibrio orientalis CIP 102891 = ATCC 33934</name>
    <dbReference type="NCBI Taxonomy" id="675816"/>
    <lineage>
        <taxon>Bacteria</taxon>
        <taxon>Pseudomonadati</taxon>
        <taxon>Pseudomonadota</taxon>
        <taxon>Gammaproteobacteria</taxon>
        <taxon>Vibrionales</taxon>
        <taxon>Vibrionaceae</taxon>
        <taxon>Vibrio</taxon>
        <taxon>Vibrio oreintalis group</taxon>
    </lineage>
</organism>
<proteinExistence type="predicted"/>